<protein>
    <submittedName>
        <fullName evidence="4">Autotransporter-associated beta strand repeat-containing protein</fullName>
    </submittedName>
</protein>
<evidence type="ECO:0000256" key="2">
    <source>
        <dbReference type="SAM" id="SignalP"/>
    </source>
</evidence>
<feature type="signal peptide" evidence="2">
    <location>
        <begin position="1"/>
        <end position="28"/>
    </location>
</feature>
<organism evidence="4 5">
    <name type="scientific">Humisphaera borealis</name>
    <dbReference type="NCBI Taxonomy" id="2807512"/>
    <lineage>
        <taxon>Bacteria</taxon>
        <taxon>Pseudomonadati</taxon>
        <taxon>Planctomycetota</taxon>
        <taxon>Phycisphaerae</taxon>
        <taxon>Tepidisphaerales</taxon>
        <taxon>Tepidisphaeraceae</taxon>
        <taxon>Humisphaera</taxon>
    </lineage>
</organism>
<evidence type="ECO:0000313" key="4">
    <source>
        <dbReference type="EMBL" id="QOV89842.1"/>
    </source>
</evidence>
<dbReference type="InterPro" id="IPR011050">
    <property type="entry name" value="Pectin_lyase_fold/virulence"/>
</dbReference>
<keyword evidence="5" id="KW-1185">Reference proteome</keyword>
<reference evidence="4 5" key="1">
    <citation type="submission" date="2020-10" db="EMBL/GenBank/DDBJ databases">
        <title>Wide distribution of Phycisphaera-like planctomycetes from WD2101 soil group in peatlands and genome analysis of the first cultivated representative.</title>
        <authorList>
            <person name="Dedysh S.N."/>
            <person name="Beletsky A.V."/>
            <person name="Ivanova A."/>
            <person name="Kulichevskaya I.S."/>
            <person name="Suzina N.E."/>
            <person name="Philippov D.A."/>
            <person name="Rakitin A.L."/>
            <person name="Mardanov A.V."/>
            <person name="Ravin N.V."/>
        </authorList>
    </citation>
    <scope>NUCLEOTIDE SEQUENCE [LARGE SCALE GENOMIC DNA]</scope>
    <source>
        <strain evidence="4 5">M1803</strain>
    </source>
</reference>
<dbReference type="SUPFAM" id="SSF51126">
    <property type="entry name" value="Pectin lyase-like"/>
    <property type="match status" value="3"/>
</dbReference>
<dbReference type="NCBIfam" id="TIGR02601">
    <property type="entry name" value="autotrns_rpt"/>
    <property type="match status" value="5"/>
</dbReference>
<keyword evidence="1 2" id="KW-0732">Signal</keyword>
<feature type="chain" id="PRO_5034828066" evidence="2">
    <location>
        <begin position="29"/>
        <end position="2127"/>
    </location>
</feature>
<dbReference type="KEGG" id="hbs:IPV69_00255"/>
<dbReference type="InterPro" id="IPR013425">
    <property type="entry name" value="Autotrns_rpt"/>
</dbReference>
<dbReference type="InterPro" id="IPR013424">
    <property type="entry name" value="Ice-binding_C"/>
</dbReference>
<gene>
    <name evidence="4" type="ORF">IPV69_00255</name>
</gene>
<proteinExistence type="predicted"/>
<evidence type="ECO:0000259" key="3">
    <source>
        <dbReference type="Pfam" id="PF07589"/>
    </source>
</evidence>
<name>A0A7M2WXB9_9BACT</name>
<dbReference type="Pfam" id="PF12951">
    <property type="entry name" value="PATR"/>
    <property type="match status" value="7"/>
</dbReference>
<evidence type="ECO:0000313" key="5">
    <source>
        <dbReference type="Proteomes" id="UP000593765"/>
    </source>
</evidence>
<dbReference type="Proteomes" id="UP000593765">
    <property type="component" value="Chromosome"/>
</dbReference>
<feature type="domain" description="Ice-binding protein C-terminal" evidence="3">
    <location>
        <begin position="2097"/>
        <end position="2121"/>
    </location>
</feature>
<sequence>MQSRVFRRRGVLVKIAAAIAAVPSIGVAADNVWIGTDSNWSTGSNWSLGTEPDGTTAFGDAVFPLPSPNLGVVTLSAGEQANSLKFNSSYSLSGGDLTLATANTRIALGESVTFASTLNGSAGLNLSGGGTLNLTAPNGYTGTTTISNGSVVIGSLSALGASTSQIVITGSANRGFGGGSLVLGGGIDVTRAISIQGRGPISDRSAALVSVGSNTLSGAVTQGTPLATISQLYSASGRLTLTGGLDVAGTAGTNFVQFGLTNGTGVGGYVITGPLTGTGTLEKANNGTLILAPSVATGFSGRVRMTGGTVRIESLASLGTANGTVTNATIDVNGGAFEVRIDNPNFAKNVYQRNNGTMFVDHAIGSTVQNGTATYGTLAFEEAFTLTFAGRNGYNATFGAAPVQGGDNNSTFTNNSNGTVTFTGAFWSNTNNTASRSMSVNGSGDTVFSGDIIASAAAFDHTFAKGGTGTVTITSVASTLDGALSVNDGTLAITSFRSVGDTTNASVINLGATTTTGTLNFIGSNIAAADLTTSRAINLAGTTGGGAILANQTGTSPSLIFNAAAFTAAGAATEFKTLTLGGANTADNTINGVIPNNAAGGYVNVAKTGAGTWVLGGTNTFTGVVSIANGTLKLKAAAGGSTVLQDSAPVAFSVDATSQSAGGTLELLGAGGVASDELAGPLSIVAGASTVKVTPGAAGTASLRFVSIGTTATTSAASAASTTITVPSTVGLVPGMVITGTGVTANATIAAITGPTTFTASAAQTIAASVPLTFSRPSGVVAGGGGTVNFTPAAGGSVIIGSVPAAGLLNGFSYFNGADFAYAPATTNATLRAPVYDTDAGFNTVAGGAILTAASNNFITATSGALSDGTVVEAAAKTISTVKLSNATTLTANALLTIQSAANSPGGILLSGGSATINGTAGITSGGTGDLVVRTDLATDVLTISTPLTATTTGGLTKTGAGVLILSAVNAQTGQTNINEGTVRLSGATSRLSGANASLNVRQGATLDLNGVSTGTAIFSLNGAGTITNSNATTATLTLGNNNGTGTFAGIIQNGPSGGGVVNVTKTGTGGQTWSGLNTYTGVTTIASTGIVTVPNLANIGSASSIGAGVSTDDASNAASLVFTGTSTTQGYGGISYTGRQSISINRLFTFNGVASGGARIQNNSAINASLIFSNPAPLVFGAAATNIAQGLVLGGSSSGDNLFNPRITNNGTAVTNVYKSDAGLWILGNATNSYTGVTQINAGALRAVDGTTLPTGSNVILNGGVLETGGTLARTIGTGAGQFKWVNGGFSGGDSKLVVNIAGTPVWNAPASPDFVLGSMTLSSATALSEVELTGGFDISPGLAATPTVTTTSASTAVTITTGNTNNLAIGQAISGANIPAGATIASITGPTTFTLSANATASATGTAATIAAGGFRLITVADNGNTQTDFATISANIGGSGALRVSGGTLNLFGANTYTGQTQVVAGTLVVKSLGLSSAPSTSTSVGSNVGANLSSGAILLGNGGTTGANLQYVGAGETSDRLIQLNTTTASNIIYSDGTGPLILTNVQNNLVAGAKTLALRGSNTAVNMVTSQLSDNGGALSVQVDGGGIWVLTNPANNFTGIMNVSAGAIGIGSTAALGLGQFNLGSAMAFGYRNDVTVGFRVPNNTNPAIIGEYNFTVPTLTLLADANSPSITNTIIAGKSLTIGNITADAMTAARSLSINGSGLTTITGSLTTTTAFPLSLANGGTGQLILQGPGGNALNIAGATITATSGLTSLNSDTALGGAALVFNGGAVSVLGADRTYATTNTTINNNITATFNGNFGLSLGGTLTLGAAANNVTLTNNAIAGKSLTFSGPVTANAMTADRTWTVNGTGATNINGAISSSTAFSLVLAYTGSGTLTLGGAGSNLSGTADTTPSGQLNITGAGGTAIVNGSITASSAALNNATAKLGGIGSIAAPLTVSAGTLSPGNSVGTLTVGAAAATGTTLTVNGATSNLLVELQADGSGDKVVNNGNTTGNGLSHLQISLLSGYVPTSQTFLLIDNITGTAATPKLFADVQLLSGGNGPQAAVPLTLVSGSIWSATDAGGNVFTVDYNAQGTGTANDVILTVTAVPEPASIGALALAGIGLLGGRRRRKAARIG</sequence>
<evidence type="ECO:0000256" key="1">
    <source>
        <dbReference type="ARBA" id="ARBA00022729"/>
    </source>
</evidence>
<dbReference type="EMBL" id="CP063458">
    <property type="protein sequence ID" value="QOV89842.1"/>
    <property type="molecule type" value="Genomic_DNA"/>
</dbReference>
<dbReference type="NCBIfam" id="TIGR02595">
    <property type="entry name" value="PEP_CTERM"/>
    <property type="match status" value="1"/>
</dbReference>
<accession>A0A7M2WXB9</accession>
<dbReference type="RefSeq" id="WP_206292901.1">
    <property type="nucleotide sequence ID" value="NZ_CP063458.1"/>
</dbReference>
<dbReference type="Pfam" id="PF07589">
    <property type="entry name" value="PEP-CTERM"/>
    <property type="match status" value="1"/>
</dbReference>